<dbReference type="Gene3D" id="1.20.920.20">
    <property type="match status" value="1"/>
</dbReference>
<reference evidence="1" key="1">
    <citation type="journal article" date="2023" name="Mol. Biol. Evol.">
        <title>Third-Generation Sequencing Reveals the Adaptive Role of the Epigenome in Three Deep-Sea Polychaetes.</title>
        <authorList>
            <person name="Perez M."/>
            <person name="Aroh O."/>
            <person name="Sun Y."/>
            <person name="Lan Y."/>
            <person name="Juniper S.K."/>
            <person name="Young C.R."/>
            <person name="Angers B."/>
            <person name="Qian P.Y."/>
        </authorList>
    </citation>
    <scope>NUCLEOTIDE SEQUENCE</scope>
    <source>
        <strain evidence="1">R07B-5</strain>
    </source>
</reference>
<comment type="caution">
    <text evidence="1">The sequence shown here is derived from an EMBL/GenBank/DDBJ whole genome shotgun (WGS) entry which is preliminary data.</text>
</comment>
<sequence>MEKQKRNEGFLSSRATEKEDGESWHTYHDDIASKLLLDKLKKARGLNDLELLQIVVQQCKAAGMAELKSVVRAERQMKLIEMKAQLVKVVEDKDMTAILETIDEIKKLGFDEALMQHEVIAANNVVERLRHLAELKYDILNMDRRTMSEMRSYNNPPEILQKVLQASFLLLGEDERTTSRWKVCRTFCMPSGPDGLQRKFLTFDVSKLHPEIVARCKQILDKYTVTQVQRVSAGAGTFYVWARGIIDESDKQNPGSGAEPAKSVLRQRELLELPEKRQQSLWI</sequence>
<protein>
    <submittedName>
        <fullName evidence="1">Uncharacterized protein</fullName>
    </submittedName>
</protein>
<organism evidence="1 2">
    <name type="scientific">Ridgeia piscesae</name>
    <name type="common">Tubeworm</name>
    <dbReference type="NCBI Taxonomy" id="27915"/>
    <lineage>
        <taxon>Eukaryota</taxon>
        <taxon>Metazoa</taxon>
        <taxon>Spiralia</taxon>
        <taxon>Lophotrochozoa</taxon>
        <taxon>Annelida</taxon>
        <taxon>Polychaeta</taxon>
        <taxon>Sedentaria</taxon>
        <taxon>Canalipalpata</taxon>
        <taxon>Sabellida</taxon>
        <taxon>Siboglinidae</taxon>
        <taxon>Ridgeia</taxon>
    </lineage>
</organism>
<evidence type="ECO:0000313" key="1">
    <source>
        <dbReference type="EMBL" id="KAK2178828.1"/>
    </source>
</evidence>
<dbReference type="EMBL" id="JAODUO010000527">
    <property type="protein sequence ID" value="KAK2178828.1"/>
    <property type="molecule type" value="Genomic_DNA"/>
</dbReference>
<evidence type="ECO:0000313" key="2">
    <source>
        <dbReference type="Proteomes" id="UP001209878"/>
    </source>
</evidence>
<gene>
    <name evidence="1" type="ORF">NP493_527g02003</name>
</gene>
<name>A0AAD9KXX4_RIDPI</name>
<keyword evidence="2" id="KW-1185">Reference proteome</keyword>
<accession>A0AAD9KXX4</accession>
<dbReference type="Proteomes" id="UP001209878">
    <property type="component" value="Unassembled WGS sequence"/>
</dbReference>
<proteinExistence type="predicted"/>
<dbReference type="AlphaFoldDB" id="A0AAD9KXX4"/>